<reference evidence="2" key="1">
    <citation type="submission" date="2016-12" db="EMBL/GenBank/DDBJ databases">
        <authorList>
            <person name="Varghese N."/>
            <person name="Submissions S."/>
        </authorList>
    </citation>
    <scope>NUCLEOTIDE SEQUENCE [LARGE SCALE GENOMIC DNA]</scope>
    <source>
        <strain evidence="2">DSM 45599</strain>
    </source>
</reference>
<organism evidence="1 2">
    <name type="scientific">Micromonospora cremea</name>
    <dbReference type="NCBI Taxonomy" id="709881"/>
    <lineage>
        <taxon>Bacteria</taxon>
        <taxon>Bacillati</taxon>
        <taxon>Actinomycetota</taxon>
        <taxon>Actinomycetes</taxon>
        <taxon>Micromonosporales</taxon>
        <taxon>Micromonosporaceae</taxon>
        <taxon>Micromonospora</taxon>
    </lineage>
</organism>
<evidence type="ECO:0000313" key="1">
    <source>
        <dbReference type="EMBL" id="SIM69360.1"/>
    </source>
</evidence>
<dbReference type="AlphaFoldDB" id="A0A1N5V9E4"/>
<dbReference type="RefSeq" id="WP_074309813.1">
    <property type="nucleotide sequence ID" value="NZ_FSQT01000001.1"/>
</dbReference>
<accession>A0A1N5V9E4</accession>
<proteinExistence type="predicted"/>
<dbReference type="STRING" id="709881.SAMN04489832_1449"/>
<evidence type="ECO:0000313" key="2">
    <source>
        <dbReference type="Proteomes" id="UP000185124"/>
    </source>
</evidence>
<sequence>MLRRIGMPQHLDHPDHLAAMSLSDKDTIPPGPVGKHGREMAHHRVTRWHAVGGSVESKVRLGVGQAQLHQ</sequence>
<name>A0A1N5V9E4_9ACTN</name>
<protein>
    <submittedName>
        <fullName evidence="1">Uncharacterized protein</fullName>
    </submittedName>
</protein>
<gene>
    <name evidence="1" type="ORF">SAMN04489832_1449</name>
</gene>
<keyword evidence="2" id="KW-1185">Reference proteome</keyword>
<dbReference type="Proteomes" id="UP000185124">
    <property type="component" value="Unassembled WGS sequence"/>
</dbReference>
<dbReference type="EMBL" id="FSQT01000001">
    <property type="protein sequence ID" value="SIM69360.1"/>
    <property type="molecule type" value="Genomic_DNA"/>
</dbReference>